<dbReference type="RefSeq" id="WP_343775705.1">
    <property type="nucleotide sequence ID" value="NZ_BAAADV010000008.1"/>
</dbReference>
<dbReference type="PROSITE" id="PS00061">
    <property type="entry name" value="ADH_SHORT"/>
    <property type="match status" value="1"/>
</dbReference>
<dbReference type="InterPro" id="IPR002347">
    <property type="entry name" value="SDR_fam"/>
</dbReference>
<dbReference type="NCBIfam" id="NF005559">
    <property type="entry name" value="PRK07231.1"/>
    <property type="match status" value="1"/>
</dbReference>
<keyword evidence="5" id="KW-1185">Reference proteome</keyword>
<protein>
    <submittedName>
        <fullName evidence="4">3-oxoacyl-[acyl-carrier-protein] reductase</fullName>
    </submittedName>
</protein>
<dbReference type="PRINTS" id="PR00080">
    <property type="entry name" value="SDRFAMILY"/>
</dbReference>
<dbReference type="AlphaFoldDB" id="A0AAV3TEG3"/>
<dbReference type="Pfam" id="PF13561">
    <property type="entry name" value="adh_short_C2"/>
    <property type="match status" value="1"/>
</dbReference>
<dbReference type="SUPFAM" id="SSF51735">
    <property type="entry name" value="NAD(P)-binding Rossmann-fold domains"/>
    <property type="match status" value="1"/>
</dbReference>
<dbReference type="GO" id="GO:0048038">
    <property type="term" value="F:quinone binding"/>
    <property type="evidence" value="ECO:0007669"/>
    <property type="project" value="TreeGrafter"/>
</dbReference>
<evidence type="ECO:0000313" key="4">
    <source>
        <dbReference type="EMBL" id="GAA0682258.1"/>
    </source>
</evidence>
<dbReference type="EMBL" id="BAAADV010000008">
    <property type="protein sequence ID" value="GAA0682258.1"/>
    <property type="molecule type" value="Genomic_DNA"/>
</dbReference>
<name>A0AAV3TEG3_9EURY</name>
<organism evidence="4 5">
    <name type="scientific">Natronoarchaeum mannanilyticum</name>
    <dbReference type="NCBI Taxonomy" id="926360"/>
    <lineage>
        <taxon>Archaea</taxon>
        <taxon>Methanobacteriati</taxon>
        <taxon>Methanobacteriota</taxon>
        <taxon>Stenosarchaea group</taxon>
        <taxon>Halobacteria</taxon>
        <taxon>Halobacteriales</taxon>
        <taxon>Natronoarchaeaceae</taxon>
    </lineage>
</organism>
<comment type="similarity">
    <text evidence="1">Belongs to the short-chain dehydrogenases/reductases (SDR) family.</text>
</comment>
<dbReference type="PANTHER" id="PTHR42760:SF133">
    <property type="entry name" value="3-OXOACYL-[ACYL-CARRIER-PROTEIN] REDUCTASE"/>
    <property type="match status" value="1"/>
</dbReference>
<reference evidence="4 5" key="1">
    <citation type="journal article" date="2019" name="Int. J. Syst. Evol. Microbiol.">
        <title>The Global Catalogue of Microorganisms (GCM) 10K type strain sequencing project: providing services to taxonomists for standard genome sequencing and annotation.</title>
        <authorList>
            <consortium name="The Broad Institute Genomics Platform"/>
            <consortium name="The Broad Institute Genome Sequencing Center for Infectious Disease"/>
            <person name="Wu L."/>
            <person name="Ma J."/>
        </authorList>
    </citation>
    <scope>NUCLEOTIDE SEQUENCE [LARGE SCALE GENOMIC DNA]</scope>
    <source>
        <strain evidence="4 5">JCM 16328</strain>
    </source>
</reference>
<evidence type="ECO:0000313" key="5">
    <source>
        <dbReference type="Proteomes" id="UP001500420"/>
    </source>
</evidence>
<dbReference type="InterPro" id="IPR057326">
    <property type="entry name" value="KR_dom"/>
</dbReference>
<dbReference type="InterPro" id="IPR036291">
    <property type="entry name" value="NAD(P)-bd_dom_sf"/>
</dbReference>
<dbReference type="GO" id="GO:0016616">
    <property type="term" value="F:oxidoreductase activity, acting on the CH-OH group of donors, NAD or NADP as acceptor"/>
    <property type="evidence" value="ECO:0007669"/>
    <property type="project" value="TreeGrafter"/>
</dbReference>
<proteinExistence type="inferred from homology"/>
<evidence type="ECO:0000256" key="2">
    <source>
        <dbReference type="ARBA" id="ARBA00023002"/>
    </source>
</evidence>
<comment type="caution">
    <text evidence="4">The sequence shown here is derived from an EMBL/GenBank/DDBJ whole genome shotgun (WGS) entry which is preliminary data.</text>
</comment>
<dbReference type="GO" id="GO:0006633">
    <property type="term" value="P:fatty acid biosynthetic process"/>
    <property type="evidence" value="ECO:0007669"/>
    <property type="project" value="TreeGrafter"/>
</dbReference>
<dbReference type="NCBIfam" id="NF009466">
    <property type="entry name" value="PRK12826.1-2"/>
    <property type="match status" value="1"/>
</dbReference>
<feature type="domain" description="Ketoreductase" evidence="3">
    <location>
        <begin position="7"/>
        <end position="187"/>
    </location>
</feature>
<dbReference type="PANTHER" id="PTHR42760">
    <property type="entry name" value="SHORT-CHAIN DEHYDROGENASES/REDUCTASES FAMILY MEMBER"/>
    <property type="match status" value="1"/>
</dbReference>
<sequence length="247" mass="26332">MVDFQDDVAVVTGGTRGIGRAVATRLADGGATVIVTYHDDEEAAERTADLLAAYPTDTRVEQCDVTDFDEVAAVFETISDRYGSPTILINNAGTMENGLLVRMTPEQWQHVLDTNLSGAFYCTREAARLMLRNRGGRIVNVASVAAQRGWPGQVNYAASKAGLIGLTRAAARELGEKGIRVNAVAPGYTDTNLIENTTSYEDEVADRTASGRLATPDEIADVIAFLASDAASYVNGEVLRVDDGLLG</sequence>
<dbReference type="PRINTS" id="PR00081">
    <property type="entry name" value="GDHRDH"/>
</dbReference>
<dbReference type="FunFam" id="3.40.50.720:FF:000173">
    <property type="entry name" value="3-oxoacyl-[acyl-carrier protein] reductase"/>
    <property type="match status" value="1"/>
</dbReference>
<dbReference type="Gene3D" id="3.40.50.720">
    <property type="entry name" value="NAD(P)-binding Rossmann-like Domain"/>
    <property type="match status" value="1"/>
</dbReference>
<evidence type="ECO:0000259" key="3">
    <source>
        <dbReference type="SMART" id="SM00822"/>
    </source>
</evidence>
<dbReference type="InterPro" id="IPR020904">
    <property type="entry name" value="Sc_DH/Rdtase_CS"/>
</dbReference>
<keyword evidence="2" id="KW-0560">Oxidoreductase</keyword>
<accession>A0AAV3TEG3</accession>
<evidence type="ECO:0000256" key="1">
    <source>
        <dbReference type="ARBA" id="ARBA00006484"/>
    </source>
</evidence>
<dbReference type="SMART" id="SM00822">
    <property type="entry name" value="PKS_KR"/>
    <property type="match status" value="1"/>
</dbReference>
<gene>
    <name evidence="4" type="primary">fabG_4</name>
    <name evidence="4" type="ORF">GCM10009020_34350</name>
</gene>
<dbReference type="Proteomes" id="UP001500420">
    <property type="component" value="Unassembled WGS sequence"/>
</dbReference>